<keyword evidence="2" id="KW-0732">Signal</keyword>
<dbReference type="Proteomes" id="UP000738359">
    <property type="component" value="Unassembled WGS sequence"/>
</dbReference>
<gene>
    <name evidence="3" type="ORF">BGZ70_008885</name>
</gene>
<name>A0A9P6J319_MORAP</name>
<protein>
    <submittedName>
        <fullName evidence="3">Uncharacterized protein</fullName>
    </submittedName>
</protein>
<reference evidence="3" key="1">
    <citation type="journal article" date="2020" name="Fungal Divers.">
        <title>Resolving the Mortierellaceae phylogeny through synthesis of multi-gene phylogenetics and phylogenomics.</title>
        <authorList>
            <person name="Vandepol N."/>
            <person name="Liber J."/>
            <person name="Desiro A."/>
            <person name="Na H."/>
            <person name="Kennedy M."/>
            <person name="Barry K."/>
            <person name="Grigoriev I.V."/>
            <person name="Miller A.N."/>
            <person name="O'Donnell K."/>
            <person name="Stajich J.E."/>
            <person name="Bonito G."/>
        </authorList>
    </citation>
    <scope>NUCLEOTIDE SEQUENCE</scope>
    <source>
        <strain evidence="3">CK1249</strain>
    </source>
</reference>
<comment type="caution">
    <text evidence="3">The sequence shown here is derived from an EMBL/GenBank/DDBJ whole genome shotgun (WGS) entry which is preliminary data.</text>
</comment>
<feature type="compositionally biased region" description="Basic residues" evidence="1">
    <location>
        <begin position="332"/>
        <end position="346"/>
    </location>
</feature>
<feature type="non-terminal residue" evidence="3">
    <location>
        <position position="1"/>
    </location>
</feature>
<dbReference type="EMBL" id="JAAAHY010000678">
    <property type="protein sequence ID" value="KAF9959294.1"/>
    <property type="molecule type" value="Genomic_DNA"/>
</dbReference>
<dbReference type="SUPFAM" id="SSF51126">
    <property type="entry name" value="Pectin lyase-like"/>
    <property type="match status" value="1"/>
</dbReference>
<dbReference type="InterPro" id="IPR011050">
    <property type="entry name" value="Pectin_lyase_fold/virulence"/>
</dbReference>
<evidence type="ECO:0000256" key="1">
    <source>
        <dbReference type="SAM" id="MobiDB-lite"/>
    </source>
</evidence>
<evidence type="ECO:0000256" key="2">
    <source>
        <dbReference type="SAM" id="SignalP"/>
    </source>
</evidence>
<keyword evidence="4" id="KW-1185">Reference proteome</keyword>
<evidence type="ECO:0000313" key="3">
    <source>
        <dbReference type="EMBL" id="KAF9959294.1"/>
    </source>
</evidence>
<proteinExistence type="predicted"/>
<dbReference type="OrthoDB" id="509690at2759"/>
<sequence>MPPPLRIISLVTLLVHIHFHAAAQDLNAQLNPITPFTNTPSSDFGAAAASYSSFGSDEEEELSPYIAPPTDFPADQWGNRIPDFSQVGYRRGHVPLPNVPVAKTLLPSTDPRINDRERIQSAIDWVGRQPLRSQTLRDGTVIKTRGTVLLKAGLYRVQGSLILNRSGVVLRGEGNGPSGTIVMATGQFKHDFIHLNGLLDSSFQGLPEYQSRHGGKLKNTDNPFIILDKTPTPVADEYIPVGTTRLPVKDISNFKVGAEIIVERQANEAWIQRLGMDHIPPRPLSAGTQPTVDWDPRQFELTYVRSIRAIEKRPRTTDPSAHGDTAEAAYRDHRRQRHRSPHRKSRADRPAGPLSNLRMTIDTNLTGRAQAKDTTVYSAKTRVGDDDQEDADDEESWVGREDARWVPGYLTLDIPLVMNLDPVYGSGVVYNFERETSIPADVGVENMALLSDYDENNLQDERHGWYAVLIDHCQNCWAADLKTQHFVSGIKAAIGSKHVTIQDCVVTDPISLRDEGGRRYMFMLQGQMGLVKRCFSSDARHDFITGSRTSGPNVFVDSEGLRANNDAGPHDRWTTGTLYDNIRSNTINVRNRGWMGSGQVLFKSSIGHQDVDFEGSDATVIGIEPEDEPRMPRSLYWSQLVARIHGKDAETMEALVGAS</sequence>
<dbReference type="InterPro" id="IPR012334">
    <property type="entry name" value="Pectin_lyas_fold"/>
</dbReference>
<feature type="signal peptide" evidence="2">
    <location>
        <begin position="1"/>
        <end position="23"/>
    </location>
</feature>
<dbReference type="AlphaFoldDB" id="A0A9P6J319"/>
<dbReference type="Gene3D" id="2.160.20.10">
    <property type="entry name" value="Single-stranded right-handed beta-helix, Pectin lyase-like"/>
    <property type="match status" value="1"/>
</dbReference>
<organism evidence="3 4">
    <name type="scientific">Mortierella alpina</name>
    <name type="common">Oleaginous fungus</name>
    <name type="synonym">Mortierella renispora</name>
    <dbReference type="NCBI Taxonomy" id="64518"/>
    <lineage>
        <taxon>Eukaryota</taxon>
        <taxon>Fungi</taxon>
        <taxon>Fungi incertae sedis</taxon>
        <taxon>Mucoromycota</taxon>
        <taxon>Mortierellomycotina</taxon>
        <taxon>Mortierellomycetes</taxon>
        <taxon>Mortierellales</taxon>
        <taxon>Mortierellaceae</taxon>
        <taxon>Mortierella</taxon>
    </lineage>
</organism>
<feature type="chain" id="PRO_5040473678" evidence="2">
    <location>
        <begin position="24"/>
        <end position="659"/>
    </location>
</feature>
<feature type="region of interest" description="Disordered" evidence="1">
    <location>
        <begin position="310"/>
        <end position="357"/>
    </location>
</feature>
<accession>A0A9P6J319</accession>
<evidence type="ECO:0000313" key="4">
    <source>
        <dbReference type="Proteomes" id="UP000738359"/>
    </source>
</evidence>